<dbReference type="AlphaFoldDB" id="A0A382BS54"/>
<proteinExistence type="predicted"/>
<accession>A0A382BS54</accession>
<gene>
    <name evidence="1" type="ORF">METZ01_LOCUS168757</name>
</gene>
<reference evidence="1" key="1">
    <citation type="submission" date="2018-05" db="EMBL/GenBank/DDBJ databases">
        <authorList>
            <person name="Lanie J.A."/>
            <person name="Ng W.-L."/>
            <person name="Kazmierczak K.M."/>
            <person name="Andrzejewski T.M."/>
            <person name="Davidsen T.M."/>
            <person name="Wayne K.J."/>
            <person name="Tettelin H."/>
            <person name="Glass J.I."/>
            <person name="Rusch D."/>
            <person name="Podicherti R."/>
            <person name="Tsui H.-C.T."/>
            <person name="Winkler M.E."/>
        </authorList>
    </citation>
    <scope>NUCLEOTIDE SEQUENCE</scope>
</reference>
<dbReference type="EMBL" id="UINC01030848">
    <property type="protein sequence ID" value="SVB15903.1"/>
    <property type="molecule type" value="Genomic_DNA"/>
</dbReference>
<protein>
    <submittedName>
        <fullName evidence="1">Uncharacterized protein</fullName>
    </submittedName>
</protein>
<sequence length="220" mass="25998">MRHKVINFPRKKLKEVEKPKKRFRCHLSTDKSYEIDVIFHKVHRYFVCSNKWNKSQYENVILGSSVELDKGKFEGTDFNLPSNTLLHDYSRIFLSGMGKTDSKLFIKFISQAQRFGFIKNYDLTTINIDFGVVFYENEMSREAGHMGWYNIIENDDHVTLVGTLFYKYNGLTEILKRFQEPMNCSVILTLIDKSDIAIKGYPWNKSSQSFFDNKLIFYFQ</sequence>
<organism evidence="1">
    <name type="scientific">marine metagenome</name>
    <dbReference type="NCBI Taxonomy" id="408172"/>
    <lineage>
        <taxon>unclassified sequences</taxon>
        <taxon>metagenomes</taxon>
        <taxon>ecological metagenomes</taxon>
    </lineage>
</organism>
<name>A0A382BS54_9ZZZZ</name>
<evidence type="ECO:0000313" key="1">
    <source>
        <dbReference type="EMBL" id="SVB15903.1"/>
    </source>
</evidence>